<dbReference type="SUPFAM" id="SSF55073">
    <property type="entry name" value="Nucleotide cyclase"/>
    <property type="match status" value="1"/>
</dbReference>
<feature type="transmembrane region" description="Helical" evidence="3">
    <location>
        <begin position="152"/>
        <end position="175"/>
    </location>
</feature>
<feature type="transmembrane region" description="Helical" evidence="3">
    <location>
        <begin position="36"/>
        <end position="55"/>
    </location>
</feature>
<keyword evidence="3" id="KW-1133">Transmembrane helix</keyword>
<organism evidence="5 6">
    <name type="scientific">Ferrovibrio xuzhouensis</name>
    <dbReference type="NCBI Taxonomy" id="1576914"/>
    <lineage>
        <taxon>Bacteria</taxon>
        <taxon>Pseudomonadati</taxon>
        <taxon>Pseudomonadota</taxon>
        <taxon>Alphaproteobacteria</taxon>
        <taxon>Rhodospirillales</taxon>
        <taxon>Rhodospirillaceae</taxon>
        <taxon>Ferrovibrio</taxon>
    </lineage>
</organism>
<evidence type="ECO:0000256" key="3">
    <source>
        <dbReference type="SAM" id="Phobius"/>
    </source>
</evidence>
<evidence type="ECO:0000313" key="5">
    <source>
        <dbReference type="EMBL" id="MFC3676802.1"/>
    </source>
</evidence>
<feature type="transmembrane region" description="Helical" evidence="3">
    <location>
        <begin position="187"/>
        <end position="210"/>
    </location>
</feature>
<dbReference type="SMART" id="SM00267">
    <property type="entry name" value="GGDEF"/>
    <property type="match status" value="1"/>
</dbReference>
<feature type="transmembrane region" description="Helical" evidence="3">
    <location>
        <begin position="6"/>
        <end position="29"/>
    </location>
</feature>
<dbReference type="NCBIfam" id="TIGR00254">
    <property type="entry name" value="GGDEF"/>
    <property type="match status" value="1"/>
</dbReference>
<evidence type="ECO:0000256" key="2">
    <source>
        <dbReference type="ARBA" id="ARBA00034247"/>
    </source>
</evidence>
<dbReference type="EMBL" id="JBHRYJ010000003">
    <property type="protein sequence ID" value="MFC3676802.1"/>
    <property type="molecule type" value="Genomic_DNA"/>
</dbReference>
<dbReference type="PANTHER" id="PTHR45138">
    <property type="entry name" value="REGULATORY COMPONENTS OF SENSORY TRANSDUCTION SYSTEM"/>
    <property type="match status" value="1"/>
</dbReference>
<dbReference type="InterPro" id="IPR050469">
    <property type="entry name" value="Diguanylate_Cyclase"/>
</dbReference>
<accession>A0ABV7VIC1</accession>
<keyword evidence="6" id="KW-1185">Reference proteome</keyword>
<protein>
    <recommendedName>
        <fullName evidence="1">diguanylate cyclase</fullName>
        <ecNumber evidence="1">2.7.7.65</ecNumber>
    </recommendedName>
</protein>
<name>A0ABV7VIC1_9PROT</name>
<evidence type="ECO:0000256" key="1">
    <source>
        <dbReference type="ARBA" id="ARBA00012528"/>
    </source>
</evidence>
<keyword evidence="3" id="KW-0812">Transmembrane</keyword>
<dbReference type="CDD" id="cd01949">
    <property type="entry name" value="GGDEF"/>
    <property type="match status" value="1"/>
</dbReference>
<sequence length="394" mass="43026">MLIDFPTVNLVAVLMVILECGILGVLWAVHRDIRGIGHWAIGAVAISAGVIAIYLRGILPPALSVTAANIAIVTGYVLTWWGLELFFGRRPYYRSGLLLLSGAAAGLVYFSLVEPDTRSRLILLLSLLSLFAVLRAHSTLRRVLPETRFSQLFGGSVMSLQAAGNLLLLTAVIRTGTEPRPIDRMPIAGWIFLILTILSVALVFAAVLLVNQKLQARLRETAQRDQLTGALRRHVLEEAVEREIARSRRHRRPLALLLLDLDHFKAINDRYGHHAGDEALRRFAETAQAGLRREDLLGRTGGEEFCILLPDTDQEGAARLAERIRTAVENLSVDVDGQPLRLTVSIGAAALAGDDESWSGLTRAADVALYRAKKDGRNRIVVAGPPPAAESMAE</sequence>
<feature type="domain" description="GGDEF" evidence="4">
    <location>
        <begin position="252"/>
        <end position="385"/>
    </location>
</feature>
<feature type="transmembrane region" description="Helical" evidence="3">
    <location>
        <begin position="119"/>
        <end position="140"/>
    </location>
</feature>
<feature type="transmembrane region" description="Helical" evidence="3">
    <location>
        <begin position="95"/>
        <end position="113"/>
    </location>
</feature>
<evidence type="ECO:0000259" key="4">
    <source>
        <dbReference type="PROSITE" id="PS50887"/>
    </source>
</evidence>
<dbReference type="PANTHER" id="PTHR45138:SF9">
    <property type="entry name" value="DIGUANYLATE CYCLASE DGCM-RELATED"/>
    <property type="match status" value="1"/>
</dbReference>
<comment type="catalytic activity">
    <reaction evidence="2">
        <text>2 GTP = 3',3'-c-di-GMP + 2 diphosphate</text>
        <dbReference type="Rhea" id="RHEA:24898"/>
        <dbReference type="ChEBI" id="CHEBI:33019"/>
        <dbReference type="ChEBI" id="CHEBI:37565"/>
        <dbReference type="ChEBI" id="CHEBI:58805"/>
        <dbReference type="EC" id="2.7.7.65"/>
    </reaction>
</comment>
<dbReference type="Proteomes" id="UP001595711">
    <property type="component" value="Unassembled WGS sequence"/>
</dbReference>
<feature type="transmembrane region" description="Helical" evidence="3">
    <location>
        <begin position="61"/>
        <end position="83"/>
    </location>
</feature>
<dbReference type="InterPro" id="IPR043128">
    <property type="entry name" value="Rev_trsase/Diguanyl_cyclase"/>
</dbReference>
<evidence type="ECO:0000313" key="6">
    <source>
        <dbReference type="Proteomes" id="UP001595711"/>
    </source>
</evidence>
<dbReference type="Gene3D" id="3.30.70.270">
    <property type="match status" value="1"/>
</dbReference>
<dbReference type="PROSITE" id="PS50887">
    <property type="entry name" value="GGDEF"/>
    <property type="match status" value="1"/>
</dbReference>
<proteinExistence type="predicted"/>
<dbReference type="Pfam" id="PF00990">
    <property type="entry name" value="GGDEF"/>
    <property type="match status" value="1"/>
</dbReference>
<dbReference type="RefSeq" id="WP_379727985.1">
    <property type="nucleotide sequence ID" value="NZ_JBHRYJ010000003.1"/>
</dbReference>
<keyword evidence="3" id="KW-0472">Membrane</keyword>
<gene>
    <name evidence="5" type="ORF">ACFOOQ_14690</name>
</gene>
<dbReference type="EC" id="2.7.7.65" evidence="1"/>
<dbReference type="InterPro" id="IPR000160">
    <property type="entry name" value="GGDEF_dom"/>
</dbReference>
<dbReference type="InterPro" id="IPR029787">
    <property type="entry name" value="Nucleotide_cyclase"/>
</dbReference>
<comment type="caution">
    <text evidence="5">The sequence shown here is derived from an EMBL/GenBank/DDBJ whole genome shotgun (WGS) entry which is preliminary data.</text>
</comment>
<reference evidence="6" key="1">
    <citation type="journal article" date="2019" name="Int. J. Syst. Evol. Microbiol.">
        <title>The Global Catalogue of Microorganisms (GCM) 10K type strain sequencing project: providing services to taxonomists for standard genome sequencing and annotation.</title>
        <authorList>
            <consortium name="The Broad Institute Genomics Platform"/>
            <consortium name="The Broad Institute Genome Sequencing Center for Infectious Disease"/>
            <person name="Wu L."/>
            <person name="Ma J."/>
        </authorList>
    </citation>
    <scope>NUCLEOTIDE SEQUENCE [LARGE SCALE GENOMIC DNA]</scope>
    <source>
        <strain evidence="6">KCTC 42182</strain>
    </source>
</reference>